<keyword evidence="1" id="KW-0479">Metal-binding</keyword>
<dbReference type="AlphaFoldDB" id="F6D6H7"/>
<dbReference type="Pfam" id="PF00596">
    <property type="entry name" value="Aldolase_II"/>
    <property type="match status" value="1"/>
</dbReference>
<dbReference type="OrthoDB" id="18709at2157"/>
<evidence type="ECO:0000313" key="5">
    <source>
        <dbReference type="Proteomes" id="UP000009231"/>
    </source>
</evidence>
<dbReference type="PANTHER" id="PTHR22789:SF0">
    <property type="entry name" value="3-OXO-TETRONATE 4-PHOSPHATE DECARBOXYLASE-RELATED"/>
    <property type="match status" value="1"/>
</dbReference>
<dbReference type="KEGG" id="mew:MSWAN_2408"/>
<dbReference type="InterPro" id="IPR050197">
    <property type="entry name" value="Aldolase_class_II_sugar_metab"/>
</dbReference>
<dbReference type="InterPro" id="IPR001303">
    <property type="entry name" value="Aldolase_II/adducin_N"/>
</dbReference>
<dbReference type="GeneID" id="10669938"/>
<dbReference type="Gene3D" id="3.40.225.10">
    <property type="entry name" value="Class II aldolase/adducin N-terminal domain"/>
    <property type="match status" value="1"/>
</dbReference>
<dbReference type="GO" id="GO:0005829">
    <property type="term" value="C:cytosol"/>
    <property type="evidence" value="ECO:0007669"/>
    <property type="project" value="TreeGrafter"/>
</dbReference>
<dbReference type="SMART" id="SM01007">
    <property type="entry name" value="Aldolase_II"/>
    <property type="match status" value="1"/>
</dbReference>
<dbReference type="Proteomes" id="UP000009231">
    <property type="component" value="Chromosome"/>
</dbReference>
<dbReference type="eggNOG" id="arCOG04226">
    <property type="taxonomic scope" value="Archaea"/>
</dbReference>
<evidence type="ECO:0000313" key="4">
    <source>
        <dbReference type="EMBL" id="AEG19410.1"/>
    </source>
</evidence>
<dbReference type="InterPro" id="IPR036409">
    <property type="entry name" value="Aldolase_II/adducin_N_sf"/>
</dbReference>
<keyword evidence="2 4" id="KW-0456">Lyase</keyword>
<dbReference type="GO" id="GO:0019323">
    <property type="term" value="P:pentose catabolic process"/>
    <property type="evidence" value="ECO:0007669"/>
    <property type="project" value="TreeGrafter"/>
</dbReference>
<dbReference type="STRING" id="868131.MSWAN_2408"/>
<gene>
    <name evidence="4" type="ordered locus">MSWAN_2408</name>
</gene>
<dbReference type="EC" id="4.1.2.17" evidence="4"/>
<reference evidence="4 5" key="1">
    <citation type="journal article" date="2014" name="Int. J. Syst. Evol. Microbiol.">
        <title>Methanobacterium paludis sp. nov. and a novel strain of Methanobacterium lacus isolated from northern peatlands.</title>
        <authorList>
            <person name="Cadillo-Quiroz H."/>
            <person name="Brauer S.L."/>
            <person name="Goodson N."/>
            <person name="Yavitt J.B."/>
            <person name="Zinder S.H."/>
        </authorList>
    </citation>
    <scope>NUCLEOTIDE SEQUENCE [LARGE SCALE GENOMIC DNA]</scope>
    <source>
        <strain evidence="5">DSM 25820 / JCM 18151 / SWAN1</strain>
    </source>
</reference>
<evidence type="ECO:0000256" key="2">
    <source>
        <dbReference type="ARBA" id="ARBA00023239"/>
    </source>
</evidence>
<organism evidence="4 5">
    <name type="scientific">Methanobacterium paludis (strain DSM 25820 / JCM 18151 / SWAN1)</name>
    <dbReference type="NCBI Taxonomy" id="868131"/>
    <lineage>
        <taxon>Archaea</taxon>
        <taxon>Methanobacteriati</taxon>
        <taxon>Methanobacteriota</taxon>
        <taxon>Methanomada group</taxon>
        <taxon>Methanobacteria</taxon>
        <taxon>Methanobacteriales</taxon>
        <taxon>Methanobacteriaceae</taxon>
        <taxon>Methanobacterium</taxon>
    </lineage>
</organism>
<dbReference type="RefSeq" id="WP_013826909.1">
    <property type="nucleotide sequence ID" value="NC_015574.1"/>
</dbReference>
<proteinExistence type="predicted"/>
<dbReference type="UniPathway" id="UPA00071"/>
<accession>F6D6H7</accession>
<dbReference type="PANTHER" id="PTHR22789">
    <property type="entry name" value="FUCULOSE PHOSPHATE ALDOLASE"/>
    <property type="match status" value="1"/>
</dbReference>
<sequence>MDKKEVLRKITDVSNYLYEKGLVPGKSGNVSFRFVANGSENVAITPSGVSLKDVDEKNIVIVDMDGNKLNESLENDKKASSEVFMHINVYKKNDEVNGIVHTHSPVATGFAFAEEKIKRLEGFGTIKNPFIPFVEYATPGTMELAENVSKALENEDVVLLKRHGIVACGENLDDAFLLAEFVEETAKIQLVSSLLSRGQTQAHLKRSI</sequence>
<feature type="domain" description="Class II aldolase/adducin N-terminal" evidence="3">
    <location>
        <begin position="8"/>
        <end position="190"/>
    </location>
</feature>
<evidence type="ECO:0000259" key="3">
    <source>
        <dbReference type="SMART" id="SM01007"/>
    </source>
</evidence>
<dbReference type="HOGENOM" id="CLU_006033_3_0_2"/>
<dbReference type="GO" id="GO:0046872">
    <property type="term" value="F:metal ion binding"/>
    <property type="evidence" value="ECO:0007669"/>
    <property type="project" value="UniProtKB-KW"/>
</dbReference>
<dbReference type="EMBL" id="CP002772">
    <property type="protein sequence ID" value="AEG19410.1"/>
    <property type="molecule type" value="Genomic_DNA"/>
</dbReference>
<keyword evidence="5" id="KW-1185">Reference proteome</keyword>
<dbReference type="SUPFAM" id="SSF53639">
    <property type="entry name" value="AraD/HMP-PK domain-like"/>
    <property type="match status" value="1"/>
</dbReference>
<name>F6D6H7_METPW</name>
<dbReference type="GO" id="GO:0008738">
    <property type="term" value="F:L-fuculose-phosphate aldolase activity"/>
    <property type="evidence" value="ECO:0007669"/>
    <property type="project" value="UniProtKB-EC"/>
</dbReference>
<protein>
    <submittedName>
        <fullName evidence="4">L-fuculose-phosphate aldolase</fullName>
        <ecNumber evidence="4">4.1.2.17</ecNumber>
    </submittedName>
</protein>
<evidence type="ECO:0000256" key="1">
    <source>
        <dbReference type="ARBA" id="ARBA00022723"/>
    </source>
</evidence>